<name>A0A426ZIF4_ENSVE</name>
<evidence type="ECO:0000313" key="2">
    <source>
        <dbReference type="Proteomes" id="UP000287651"/>
    </source>
</evidence>
<comment type="caution">
    <text evidence="1">The sequence shown here is derived from an EMBL/GenBank/DDBJ whole genome shotgun (WGS) entry which is preliminary data.</text>
</comment>
<reference evidence="1 2" key="1">
    <citation type="journal article" date="2014" name="Agronomy (Basel)">
        <title>A Draft Genome Sequence for Ensete ventricosum, the Drought-Tolerant Tree Against Hunger.</title>
        <authorList>
            <person name="Harrison J."/>
            <person name="Moore K.A."/>
            <person name="Paszkiewicz K."/>
            <person name="Jones T."/>
            <person name="Grant M."/>
            <person name="Ambacheew D."/>
            <person name="Muzemil S."/>
            <person name="Studholme D.J."/>
        </authorList>
    </citation>
    <scope>NUCLEOTIDE SEQUENCE [LARGE SCALE GENOMIC DNA]</scope>
</reference>
<dbReference type="EMBL" id="AMZH03006467">
    <property type="protein sequence ID" value="RRT63762.1"/>
    <property type="molecule type" value="Genomic_DNA"/>
</dbReference>
<gene>
    <name evidence="1" type="ORF">B296_00030829</name>
</gene>
<accession>A0A426ZIF4</accession>
<proteinExistence type="predicted"/>
<dbReference type="AlphaFoldDB" id="A0A426ZIF4"/>
<organism evidence="1 2">
    <name type="scientific">Ensete ventricosum</name>
    <name type="common">Abyssinian banana</name>
    <name type="synonym">Musa ensete</name>
    <dbReference type="NCBI Taxonomy" id="4639"/>
    <lineage>
        <taxon>Eukaryota</taxon>
        <taxon>Viridiplantae</taxon>
        <taxon>Streptophyta</taxon>
        <taxon>Embryophyta</taxon>
        <taxon>Tracheophyta</taxon>
        <taxon>Spermatophyta</taxon>
        <taxon>Magnoliopsida</taxon>
        <taxon>Liliopsida</taxon>
        <taxon>Zingiberales</taxon>
        <taxon>Musaceae</taxon>
        <taxon>Ensete</taxon>
    </lineage>
</organism>
<dbReference type="Proteomes" id="UP000287651">
    <property type="component" value="Unassembled WGS sequence"/>
</dbReference>
<protein>
    <submittedName>
        <fullName evidence="1">Uncharacterized protein</fullName>
    </submittedName>
</protein>
<evidence type="ECO:0000313" key="1">
    <source>
        <dbReference type="EMBL" id="RRT63762.1"/>
    </source>
</evidence>
<sequence>MIGKCSSPLSLPSLSIDPFRRPISTNSFLFLPSRSTDIQHRHRRQLHRWWQLENVDWTMTGFSFAQLKYKRSMLKI</sequence>